<evidence type="ECO:0000313" key="1">
    <source>
        <dbReference type="EMBL" id="JAE03695.1"/>
    </source>
</evidence>
<dbReference type="AlphaFoldDB" id="A0A0A9ESJ8"/>
<reference evidence="1" key="1">
    <citation type="submission" date="2014-09" db="EMBL/GenBank/DDBJ databases">
        <authorList>
            <person name="Magalhaes I.L.F."/>
            <person name="Oliveira U."/>
            <person name="Santos F.R."/>
            <person name="Vidigal T.H.D.A."/>
            <person name="Brescovit A.D."/>
            <person name="Santos A.J."/>
        </authorList>
    </citation>
    <scope>NUCLEOTIDE SEQUENCE</scope>
    <source>
        <tissue evidence="1">Shoot tissue taken approximately 20 cm above the soil surface</tissue>
    </source>
</reference>
<dbReference type="EMBL" id="GBRH01194201">
    <property type="protein sequence ID" value="JAE03695.1"/>
    <property type="molecule type" value="Transcribed_RNA"/>
</dbReference>
<organism evidence="1">
    <name type="scientific">Arundo donax</name>
    <name type="common">Giant reed</name>
    <name type="synonym">Donax arundinaceus</name>
    <dbReference type="NCBI Taxonomy" id="35708"/>
    <lineage>
        <taxon>Eukaryota</taxon>
        <taxon>Viridiplantae</taxon>
        <taxon>Streptophyta</taxon>
        <taxon>Embryophyta</taxon>
        <taxon>Tracheophyta</taxon>
        <taxon>Spermatophyta</taxon>
        <taxon>Magnoliopsida</taxon>
        <taxon>Liliopsida</taxon>
        <taxon>Poales</taxon>
        <taxon>Poaceae</taxon>
        <taxon>PACMAD clade</taxon>
        <taxon>Arundinoideae</taxon>
        <taxon>Arundineae</taxon>
        <taxon>Arundo</taxon>
    </lineage>
</organism>
<sequence>MIMAQRVLPVVQNSCRMDLPL</sequence>
<accession>A0A0A9ESJ8</accession>
<name>A0A0A9ESJ8_ARUDO</name>
<proteinExistence type="predicted"/>
<reference evidence="1" key="2">
    <citation type="journal article" date="2015" name="Data Brief">
        <title>Shoot transcriptome of the giant reed, Arundo donax.</title>
        <authorList>
            <person name="Barrero R.A."/>
            <person name="Guerrero F.D."/>
            <person name="Moolhuijzen P."/>
            <person name="Goolsby J.A."/>
            <person name="Tidwell J."/>
            <person name="Bellgard S.E."/>
            <person name="Bellgard M.I."/>
        </authorList>
    </citation>
    <scope>NUCLEOTIDE SEQUENCE</scope>
    <source>
        <tissue evidence="1">Shoot tissue taken approximately 20 cm above the soil surface</tissue>
    </source>
</reference>
<protein>
    <submittedName>
        <fullName evidence="1">Uncharacterized protein</fullName>
    </submittedName>
</protein>